<proteinExistence type="predicted"/>
<evidence type="ECO:0000313" key="2">
    <source>
        <dbReference type="EMBL" id="MPM02924.1"/>
    </source>
</evidence>
<dbReference type="AlphaFoldDB" id="A0A644WL19"/>
<feature type="transmembrane region" description="Helical" evidence="1">
    <location>
        <begin position="188"/>
        <end position="205"/>
    </location>
</feature>
<keyword evidence="1" id="KW-0472">Membrane</keyword>
<accession>A0A644WL19</accession>
<sequence>MGRFFFLIFIFHFSVCGCLHAQDTLYLMSGKMKTNIHVLEIDSQKIAYTPHRLYKINGQGLVKMKYKLRENVYEIRYEDGTRELAYIQDSSGYIVTPEQAGSYVDGCHDAFIYAHNRIVGPVCFAITLGSFLILPPVAVVSVPCVFSAVTAAFTPEFPADRVDEAQVNKYYILGYQDTRKIKKVKSSVFFGLAALTTGFGLYFLTH</sequence>
<comment type="caution">
    <text evidence="2">The sequence shown here is derived from an EMBL/GenBank/DDBJ whole genome shotgun (WGS) entry which is preliminary data.</text>
</comment>
<keyword evidence="1" id="KW-1133">Transmembrane helix</keyword>
<dbReference type="EMBL" id="VSSQ01000908">
    <property type="protein sequence ID" value="MPM02924.1"/>
    <property type="molecule type" value="Genomic_DNA"/>
</dbReference>
<protein>
    <submittedName>
        <fullName evidence="2">Uncharacterized protein</fullName>
    </submittedName>
</protein>
<gene>
    <name evidence="2" type="ORF">SDC9_49182</name>
</gene>
<keyword evidence="1" id="KW-0812">Transmembrane</keyword>
<name>A0A644WL19_9ZZZZ</name>
<dbReference type="PROSITE" id="PS51257">
    <property type="entry name" value="PROKAR_LIPOPROTEIN"/>
    <property type="match status" value="1"/>
</dbReference>
<organism evidence="2">
    <name type="scientific">bioreactor metagenome</name>
    <dbReference type="NCBI Taxonomy" id="1076179"/>
    <lineage>
        <taxon>unclassified sequences</taxon>
        <taxon>metagenomes</taxon>
        <taxon>ecological metagenomes</taxon>
    </lineage>
</organism>
<evidence type="ECO:0000256" key="1">
    <source>
        <dbReference type="SAM" id="Phobius"/>
    </source>
</evidence>
<reference evidence="2" key="1">
    <citation type="submission" date="2019-08" db="EMBL/GenBank/DDBJ databases">
        <authorList>
            <person name="Kucharzyk K."/>
            <person name="Murdoch R.W."/>
            <person name="Higgins S."/>
            <person name="Loffler F."/>
        </authorList>
    </citation>
    <scope>NUCLEOTIDE SEQUENCE</scope>
</reference>